<dbReference type="Proteomes" id="UP000383932">
    <property type="component" value="Unassembled WGS sequence"/>
</dbReference>
<evidence type="ECO:0000256" key="5">
    <source>
        <dbReference type="ARBA" id="ARBA00022801"/>
    </source>
</evidence>
<organism evidence="12 13">
    <name type="scientific">Ceratobasidium theobromae</name>
    <dbReference type="NCBI Taxonomy" id="1582974"/>
    <lineage>
        <taxon>Eukaryota</taxon>
        <taxon>Fungi</taxon>
        <taxon>Dikarya</taxon>
        <taxon>Basidiomycota</taxon>
        <taxon>Agaricomycotina</taxon>
        <taxon>Agaricomycetes</taxon>
        <taxon>Cantharellales</taxon>
        <taxon>Ceratobasidiaceae</taxon>
        <taxon>Ceratobasidium</taxon>
    </lineage>
</organism>
<evidence type="ECO:0000256" key="1">
    <source>
        <dbReference type="ARBA" id="ARBA00009865"/>
    </source>
</evidence>
<dbReference type="InterPro" id="IPR016024">
    <property type="entry name" value="ARM-type_fold"/>
</dbReference>
<dbReference type="GO" id="GO:0061608">
    <property type="term" value="F:nuclear import signal receptor activity"/>
    <property type="evidence" value="ECO:0007669"/>
    <property type="project" value="InterPro"/>
</dbReference>
<evidence type="ECO:0000256" key="9">
    <source>
        <dbReference type="PROSITE-ProRule" id="PRU00561"/>
    </source>
</evidence>
<dbReference type="CDD" id="cd04081">
    <property type="entry name" value="CBM35_galactosidase-like"/>
    <property type="match status" value="1"/>
</dbReference>
<feature type="coiled-coil region" evidence="10">
    <location>
        <begin position="790"/>
        <end position="817"/>
    </location>
</feature>
<dbReference type="FunFam" id="1.25.10.10:FF:000021">
    <property type="entry name" value="Importin subunit alpha"/>
    <property type="match status" value="1"/>
</dbReference>
<dbReference type="CDD" id="cd18821">
    <property type="entry name" value="GH43_Pc3Gal43A-like"/>
    <property type="match status" value="1"/>
</dbReference>
<dbReference type="GO" id="GO:0005634">
    <property type="term" value="C:nucleus"/>
    <property type="evidence" value="ECO:0007669"/>
    <property type="project" value="UniProtKB-ARBA"/>
</dbReference>
<dbReference type="InterPro" id="IPR002652">
    <property type="entry name" value="Importin-a_IBB"/>
</dbReference>
<gene>
    <name evidence="12" type="ORF">CTheo_2218</name>
</gene>
<dbReference type="PROSITE" id="PS50176">
    <property type="entry name" value="ARM_REPEAT"/>
    <property type="match status" value="2"/>
</dbReference>
<dbReference type="Gene3D" id="2.60.120.260">
    <property type="entry name" value="Galactose-binding domain-like"/>
    <property type="match status" value="1"/>
</dbReference>
<evidence type="ECO:0000256" key="8">
    <source>
        <dbReference type="PROSITE-ProRule" id="PRU00259"/>
    </source>
</evidence>
<dbReference type="Pfam" id="PF01749">
    <property type="entry name" value="IBB"/>
    <property type="match status" value="1"/>
</dbReference>
<dbReference type="InterPro" id="IPR006710">
    <property type="entry name" value="Glyco_hydro_43"/>
</dbReference>
<proteinExistence type="inferred from homology"/>
<keyword evidence="10" id="KW-0175">Coiled coil</keyword>
<evidence type="ECO:0000256" key="6">
    <source>
        <dbReference type="ARBA" id="ARBA00022927"/>
    </source>
</evidence>
<keyword evidence="3 9" id="KW-0813">Transport</keyword>
<dbReference type="SUPFAM" id="SSF55729">
    <property type="entry name" value="Acyl-CoA N-acyltransferases (Nat)"/>
    <property type="match status" value="1"/>
</dbReference>
<dbReference type="InterPro" id="IPR036975">
    <property type="entry name" value="Importin-a_IBB_sf"/>
</dbReference>
<dbReference type="InterPro" id="IPR011989">
    <property type="entry name" value="ARM-like"/>
</dbReference>
<dbReference type="SUPFAM" id="SSF48371">
    <property type="entry name" value="ARM repeat"/>
    <property type="match status" value="1"/>
</dbReference>
<evidence type="ECO:0000313" key="13">
    <source>
        <dbReference type="Proteomes" id="UP000383932"/>
    </source>
</evidence>
<dbReference type="Gene3D" id="1.25.10.10">
    <property type="entry name" value="Leucine-rich Repeat Variant"/>
    <property type="match status" value="1"/>
</dbReference>
<keyword evidence="5" id="KW-0378">Hydrolase</keyword>
<dbReference type="SUPFAM" id="SSF75005">
    <property type="entry name" value="Arabinanase/levansucrase/invertase"/>
    <property type="match status" value="1"/>
</dbReference>
<name>A0A5N5QRM8_9AGAM</name>
<dbReference type="Pfam" id="PF16186">
    <property type="entry name" value="Arm_3"/>
    <property type="match status" value="1"/>
</dbReference>
<dbReference type="Gene3D" id="1.20.5.690">
    <property type="entry name" value="Importin-alpha, importin-beta-binding domain"/>
    <property type="match status" value="1"/>
</dbReference>
<dbReference type="InterPro" id="IPR000225">
    <property type="entry name" value="Armadillo"/>
</dbReference>
<dbReference type="InterPro" id="IPR016181">
    <property type="entry name" value="Acyl_CoA_acyltransferase"/>
</dbReference>
<dbReference type="GO" id="GO:0016747">
    <property type="term" value="F:acyltransferase activity, transferring groups other than amino-acyl groups"/>
    <property type="evidence" value="ECO:0007669"/>
    <property type="project" value="InterPro"/>
</dbReference>
<sequence>MRINERTAIIGRKVVLVPYRSEHVEVQTALSSWKLQYHLWMQDSELLELTASEPLTFEEEMDMQSMVYIGKWQDDSDKLTFIVLARTNEGTDPDSIRLLPMIGDVNLFLKDVGTSTDDGEAEIEIMIAERAYRRKGLAFEALQLFLSYATRRNQEPPGLALSPYQLVVRIGGSNAPSRELFKRLGFVVSKEVAVFDEIEMRWHWNEQGTQPELSEDFVDFISGCATLCPALAPSTVASLPNGDSFFARVTGSRGPREARTSVAVATVSMAKIALALLGTLQVVLAANKWIVPGAAWHDTDGNVLHAHAGGIVKDRDTWYWFGQNEEKGLPLFSGINVYSSKDLLNWKNEGKALSPINGTEIGPETVVERPKVVYSEPTKTWVMWFHSDNSSYGLLRQGVATSPNITGPYTFQYTLQPLNDFSQDLGLFQDDDGKVYTLYSNGDSAPAHDNKITLLNEDFTRPLKEIYTFYDFDLEAPNILRTPNLYYAIMSHKTGYRPNNVVYFSAQNLSGPWSIQNYITPMGTRSFNSQSTFNIRVNGTKRTNWIYAGDQWATSAELWDSRYIWLPVEVDDRTGSLEIIWRDIFSIDVKTVQGNFIYPTGKTYEAENGVVTGSAYVTRCPTCSGNKIVTGIAGSNSTLTINGIKGNGRPQWLSIYYHNPDGLFGDNRGVSGQSFVLARFATISVNGAAPETLRQRDTNAGVIMTQTLNVTFTKGSSNSITIAGYNGGAASDIDRIIWSEFVESIRLLIQSQPPSRALPPHCVRVISSPWNVDQNARVSSLSPCPSPDLKNKATLKQDELRRRREEQQIEIRRQKRDENISKRRNLAVELGPDSDDEAAEGSGWQVDQAKTMVEDVFSTDQDRQLDATTKFRKLLSKEKNPPIEKVIECGVVPRFFEAAWALTNIASGTADHTQVVIANGAVPEFINLLSSPVMDVREQAVWALGNIAGDSPKCRDYVLQQGALRPLLALLSEHHKLSMLRNATWTLSNFCRGKNPQPDWELISPALTVLTKLIYSMDDEVLIDACWAISYLSDGSNDKIQAVIESGVCRRLVDLLMHPSTSVQTPALRSVGNIVTGDDLQTQVVIASGALPALLSLLSSPKDGIRKEACWTISNITAGSPHQIQAVIEANIIPPLINILQNADFKTKKEACWAISNATSGGLQEPSQIRYLVSQGCIKPLCDLLTMMDNKVIQVALDGLDNILKVGEMDKEAAGPGAVNQYAIYVEEAGGMITIHNLQHHDNLEIYKKAFFIMDRYFPDEEDEDAAIGAPQVDESGAFAYNADVAAPQGGFSFGAPQ</sequence>
<reference evidence="12 13" key="1">
    <citation type="journal article" date="2019" name="Fungal Biol. Biotechnol.">
        <title>Draft genome sequence of fastidious pathogen Ceratobasidium theobromae, which causes vascular-streak dieback in Theobroma cacao.</title>
        <authorList>
            <person name="Ali S.S."/>
            <person name="Asman A."/>
            <person name="Shao J."/>
            <person name="Firmansyah A.P."/>
            <person name="Susilo A.W."/>
            <person name="Rosmana A."/>
            <person name="McMahon P."/>
            <person name="Junaid M."/>
            <person name="Guest D."/>
            <person name="Kheng T.Y."/>
            <person name="Meinhardt L.W."/>
            <person name="Bailey B.A."/>
        </authorList>
    </citation>
    <scope>NUCLEOTIDE SEQUENCE [LARGE SCALE GENOMIC DNA]</scope>
    <source>
        <strain evidence="12 13">CT2</strain>
    </source>
</reference>
<dbReference type="SMART" id="SM00185">
    <property type="entry name" value="ARM"/>
    <property type="match status" value="8"/>
</dbReference>
<keyword evidence="6" id="KW-0653">Protein transport</keyword>
<dbReference type="GO" id="GO:0006606">
    <property type="term" value="P:protein import into nucleus"/>
    <property type="evidence" value="ECO:0007669"/>
    <property type="project" value="InterPro"/>
</dbReference>
<feature type="repeat" description="ARM" evidence="8">
    <location>
        <begin position="1089"/>
        <end position="1117"/>
    </location>
</feature>
<evidence type="ECO:0000256" key="10">
    <source>
        <dbReference type="SAM" id="Coils"/>
    </source>
</evidence>
<dbReference type="InterPro" id="IPR023296">
    <property type="entry name" value="Glyco_hydro_beta-prop_sf"/>
</dbReference>
<evidence type="ECO:0000256" key="2">
    <source>
        <dbReference type="ARBA" id="ARBA00010394"/>
    </source>
</evidence>
<comment type="caution">
    <text evidence="12">The sequence shown here is derived from an EMBL/GenBank/DDBJ whole genome shotgun (WGS) entry which is preliminary data.</text>
</comment>
<dbReference type="PROSITE" id="PS51214">
    <property type="entry name" value="IBB"/>
    <property type="match status" value="1"/>
</dbReference>
<keyword evidence="4" id="KW-0677">Repeat</keyword>
<evidence type="ECO:0000313" key="12">
    <source>
        <dbReference type="EMBL" id="KAB5594288.1"/>
    </source>
</evidence>
<comment type="similarity">
    <text evidence="2">Belongs to the importin alpha family.</text>
</comment>
<evidence type="ECO:0000256" key="4">
    <source>
        <dbReference type="ARBA" id="ARBA00022737"/>
    </source>
</evidence>
<dbReference type="Pfam" id="PF13302">
    <property type="entry name" value="Acetyltransf_3"/>
    <property type="match status" value="1"/>
</dbReference>
<dbReference type="Pfam" id="PF04616">
    <property type="entry name" value="Glyco_hydro_43"/>
    <property type="match status" value="1"/>
</dbReference>
<dbReference type="Gene3D" id="2.115.10.20">
    <property type="entry name" value="Glycosyl hydrolase domain, family 43"/>
    <property type="match status" value="1"/>
</dbReference>
<evidence type="ECO:0000256" key="3">
    <source>
        <dbReference type="ARBA" id="ARBA00022448"/>
    </source>
</evidence>
<feature type="repeat" description="ARM" evidence="8">
    <location>
        <begin position="920"/>
        <end position="962"/>
    </location>
</feature>
<dbReference type="PANTHER" id="PTHR23316">
    <property type="entry name" value="IMPORTIN ALPHA"/>
    <property type="match status" value="1"/>
</dbReference>
<dbReference type="EMBL" id="SSOP01000022">
    <property type="protein sequence ID" value="KAB5594288.1"/>
    <property type="molecule type" value="Genomic_DNA"/>
</dbReference>
<dbReference type="GO" id="GO:0004553">
    <property type="term" value="F:hydrolase activity, hydrolyzing O-glycosyl compounds"/>
    <property type="evidence" value="ECO:0007669"/>
    <property type="project" value="InterPro"/>
</dbReference>
<keyword evidence="7" id="KW-0326">Glycosidase</keyword>
<protein>
    <submittedName>
        <fullName evidence="12">Importin alpha subunit</fullName>
    </submittedName>
</protein>
<dbReference type="InterPro" id="IPR000182">
    <property type="entry name" value="GNAT_dom"/>
</dbReference>
<evidence type="ECO:0000256" key="7">
    <source>
        <dbReference type="ARBA" id="ARBA00023295"/>
    </source>
</evidence>
<dbReference type="InterPro" id="IPR032413">
    <property type="entry name" value="Arm_3"/>
</dbReference>
<dbReference type="GO" id="GO:0005975">
    <property type="term" value="P:carbohydrate metabolic process"/>
    <property type="evidence" value="ECO:0007669"/>
    <property type="project" value="InterPro"/>
</dbReference>
<feature type="domain" description="IBB" evidence="11">
    <location>
        <begin position="769"/>
        <end position="833"/>
    </location>
</feature>
<evidence type="ECO:0000259" key="11">
    <source>
        <dbReference type="PROSITE" id="PS51214"/>
    </source>
</evidence>
<accession>A0A5N5QRM8</accession>
<keyword evidence="13" id="KW-1185">Reference proteome</keyword>
<dbReference type="Pfam" id="PF00514">
    <property type="entry name" value="Arm"/>
    <property type="match status" value="7"/>
</dbReference>
<comment type="similarity">
    <text evidence="1">Belongs to the glycosyl hydrolase 43 family.</text>
</comment>
<dbReference type="OrthoDB" id="29145at2759"/>
<dbReference type="Gene3D" id="3.40.630.30">
    <property type="match status" value="1"/>
</dbReference>